<dbReference type="HOGENOM" id="CLU_010194_44_0_1"/>
<comment type="similarity">
    <text evidence="1 3">Belongs to the short-chain dehydrogenases/reductases (SDR) family.</text>
</comment>
<dbReference type="Gene3D" id="3.40.50.720">
    <property type="entry name" value="NAD(P)-binding Rossmann-like Domain"/>
    <property type="match status" value="1"/>
</dbReference>
<evidence type="ECO:0000256" key="1">
    <source>
        <dbReference type="ARBA" id="ARBA00006484"/>
    </source>
</evidence>
<sequence length="296" mass="31899">MSQVAQRLHAEMVGKTVIITGVSKDGLGAEAARVVSQHSPKLLLLASRNTRNVAEVIDAIKPNASPDAVIEPLELDLASQKSVRAAAAKVLEMTPVVDVLINNAGVMMIPTYQTTPEGIEMHFGTNHIGHFLFTNLLMPALRKAPAGPRVLNISSAGNGGSPVRFDDYNFGEGESYEPFLGYAQSKCANMLFSVALARKLGDKGLYAFSIDPGSVAGTNLSREIPKEELVARGWFLENGDPNPALPYKSAAQSVATYIMAAYDPSMKEVAPHSRDPESADKLWKLSEKLVGQEFNY</sequence>
<dbReference type="EMBL" id="KB933264">
    <property type="protein sequence ID" value="EON97667.1"/>
    <property type="molecule type" value="Genomic_DNA"/>
</dbReference>
<evidence type="ECO:0000256" key="3">
    <source>
        <dbReference type="RuleBase" id="RU000363"/>
    </source>
</evidence>
<keyword evidence="2" id="KW-0560">Oxidoreductase</keyword>
<dbReference type="KEGG" id="tmn:UCRPA7_7072"/>
<accession>R8BEE6</accession>
<protein>
    <submittedName>
        <fullName evidence="4">Putative short-chain dehydrogenase protein</fullName>
    </submittedName>
</protein>
<evidence type="ECO:0000256" key="2">
    <source>
        <dbReference type="ARBA" id="ARBA00023002"/>
    </source>
</evidence>
<dbReference type="InterPro" id="IPR036291">
    <property type="entry name" value="NAD(P)-bd_dom_sf"/>
</dbReference>
<reference evidence="5" key="1">
    <citation type="journal article" date="2013" name="Genome Announc.">
        <title>Draft genome sequence of the ascomycete Phaeoacremonium aleophilum strain UCR-PA7, a causal agent of the esca disease complex in grapevines.</title>
        <authorList>
            <person name="Blanco-Ulate B."/>
            <person name="Rolshausen P."/>
            <person name="Cantu D."/>
        </authorList>
    </citation>
    <scope>NUCLEOTIDE SEQUENCE [LARGE SCALE GENOMIC DNA]</scope>
    <source>
        <strain evidence="5">UCR-PA7</strain>
    </source>
</reference>
<dbReference type="eggNOG" id="KOG1208">
    <property type="taxonomic scope" value="Eukaryota"/>
</dbReference>
<dbReference type="InterPro" id="IPR002347">
    <property type="entry name" value="SDR_fam"/>
</dbReference>
<dbReference type="PRINTS" id="PR00081">
    <property type="entry name" value="GDHRDH"/>
</dbReference>
<name>R8BEE6_PHAM7</name>
<organism evidence="4 5">
    <name type="scientific">Phaeoacremonium minimum (strain UCR-PA7)</name>
    <name type="common">Esca disease fungus</name>
    <name type="synonym">Togninia minima</name>
    <dbReference type="NCBI Taxonomy" id="1286976"/>
    <lineage>
        <taxon>Eukaryota</taxon>
        <taxon>Fungi</taxon>
        <taxon>Dikarya</taxon>
        <taxon>Ascomycota</taxon>
        <taxon>Pezizomycotina</taxon>
        <taxon>Sordariomycetes</taxon>
        <taxon>Sordariomycetidae</taxon>
        <taxon>Togniniales</taxon>
        <taxon>Togniniaceae</taxon>
        <taxon>Phaeoacremonium</taxon>
    </lineage>
</organism>
<dbReference type="GO" id="GO:0016491">
    <property type="term" value="F:oxidoreductase activity"/>
    <property type="evidence" value="ECO:0007669"/>
    <property type="project" value="UniProtKB-KW"/>
</dbReference>
<dbReference type="GeneID" id="19327796"/>
<gene>
    <name evidence="4" type="ORF">UCRPA7_7072</name>
</gene>
<dbReference type="AlphaFoldDB" id="R8BEE6"/>
<dbReference type="PRINTS" id="PR00080">
    <property type="entry name" value="SDRFAMILY"/>
</dbReference>
<dbReference type="PANTHER" id="PTHR24320">
    <property type="entry name" value="RETINOL DEHYDROGENASE"/>
    <property type="match status" value="1"/>
</dbReference>
<dbReference type="RefSeq" id="XP_007917798.1">
    <property type="nucleotide sequence ID" value="XM_007919607.1"/>
</dbReference>
<dbReference type="Proteomes" id="UP000014074">
    <property type="component" value="Unassembled WGS sequence"/>
</dbReference>
<evidence type="ECO:0000313" key="5">
    <source>
        <dbReference type="Proteomes" id="UP000014074"/>
    </source>
</evidence>
<keyword evidence="5" id="KW-1185">Reference proteome</keyword>
<evidence type="ECO:0000313" key="4">
    <source>
        <dbReference type="EMBL" id="EON97667.1"/>
    </source>
</evidence>
<proteinExistence type="inferred from homology"/>
<dbReference type="OrthoDB" id="191139at2759"/>
<dbReference type="SUPFAM" id="SSF51735">
    <property type="entry name" value="NAD(P)-binding Rossmann-fold domains"/>
    <property type="match status" value="1"/>
</dbReference>
<dbReference type="Pfam" id="PF00106">
    <property type="entry name" value="adh_short"/>
    <property type="match status" value="1"/>
</dbReference>
<dbReference type="PANTHER" id="PTHR24320:SF283">
    <property type="entry name" value="RETINOL DEHYDROGENASE 11"/>
    <property type="match status" value="1"/>
</dbReference>